<dbReference type="UniPathway" id="UPA00115">
    <property type="reaction ID" value="UER00409"/>
</dbReference>
<dbReference type="GO" id="GO:0017057">
    <property type="term" value="F:6-phosphogluconolactonase activity"/>
    <property type="evidence" value="ECO:0007669"/>
    <property type="project" value="UniProtKB-UniRule"/>
</dbReference>
<sequence>MSFLTSSTNNFLYFDPSEWATQSSKLILGVIAANLREHGKCRLMLTGGKSAEKLYTAWEESSAFCTATGIQFYFGDERCVAPDHPESNYGMSMRKLFPKGVPEGCSVFRMEADDPDREASALRYNNELQERIDVLLIGVGEDGHIASLFPGSPELKETDRRVVPVSGPKPPFNRLTITAPVIAEARTVFVLAPGEVKTQILMRALQEPGAVDALPVRLVLGATWLLDSPLSGTEI</sequence>
<evidence type="ECO:0000256" key="4">
    <source>
        <dbReference type="ARBA" id="ARBA00010662"/>
    </source>
</evidence>
<dbReference type="GO" id="GO:0006098">
    <property type="term" value="P:pentose-phosphate shunt"/>
    <property type="evidence" value="ECO:0007669"/>
    <property type="project" value="UniProtKB-UniPathway"/>
</dbReference>
<keyword evidence="7" id="KW-0378">Hydrolase</keyword>
<evidence type="ECO:0000256" key="7">
    <source>
        <dbReference type="RuleBase" id="RU365095"/>
    </source>
</evidence>
<organism evidence="9">
    <name type="scientific">uncultured Woeseiaceae bacterium</name>
    <dbReference type="NCBI Taxonomy" id="1983305"/>
    <lineage>
        <taxon>Bacteria</taxon>
        <taxon>Pseudomonadati</taxon>
        <taxon>Pseudomonadota</taxon>
        <taxon>Gammaproteobacteria</taxon>
        <taxon>Woeseiales</taxon>
        <taxon>Woeseiaceae</taxon>
        <taxon>environmental samples</taxon>
    </lineage>
</organism>
<reference evidence="9" key="1">
    <citation type="submission" date="2019-07" db="EMBL/GenBank/DDBJ databases">
        <authorList>
            <person name="Weber M."/>
            <person name="Kostadinov I."/>
            <person name="Kostadinov D I."/>
        </authorList>
    </citation>
    <scope>NUCLEOTIDE SEQUENCE</scope>
    <source>
        <strain evidence="9">Gfbio:sag-sample-b02:053724c1-46a9-4a36-b237-ea2bf867836b</strain>
    </source>
</reference>
<dbReference type="CDD" id="cd01400">
    <property type="entry name" value="6PGL"/>
    <property type="match status" value="1"/>
</dbReference>
<dbReference type="InterPro" id="IPR006148">
    <property type="entry name" value="Glc/Gal-6P_isomerase"/>
</dbReference>
<comment type="pathway">
    <text evidence="3 7">Carbohydrate degradation; pentose phosphate pathway; D-ribulose 5-phosphate from D-glucose 6-phosphate (oxidative stage): step 2/3.</text>
</comment>
<evidence type="ECO:0000313" key="9">
    <source>
        <dbReference type="EMBL" id="VUX54856.1"/>
    </source>
</evidence>
<dbReference type="InterPro" id="IPR005900">
    <property type="entry name" value="6-phosphogluconolactonase_DevB"/>
</dbReference>
<dbReference type="InterPro" id="IPR039104">
    <property type="entry name" value="6PGL"/>
</dbReference>
<feature type="domain" description="Glucosamine/galactosamine-6-phosphate isomerase" evidence="8">
    <location>
        <begin position="15"/>
        <end position="220"/>
    </location>
</feature>
<dbReference type="NCBIfam" id="TIGR01198">
    <property type="entry name" value="pgl"/>
    <property type="match status" value="1"/>
</dbReference>
<dbReference type="EMBL" id="LR633966">
    <property type="protein sequence ID" value="VUX54856.1"/>
    <property type="molecule type" value="Genomic_DNA"/>
</dbReference>
<dbReference type="PANTHER" id="PTHR11054:SF0">
    <property type="entry name" value="6-PHOSPHOGLUCONOLACTONASE"/>
    <property type="match status" value="1"/>
</dbReference>
<dbReference type="SUPFAM" id="SSF100950">
    <property type="entry name" value="NagB/RpiA/CoA transferase-like"/>
    <property type="match status" value="1"/>
</dbReference>
<dbReference type="AlphaFoldDB" id="A0A7D9D3W5"/>
<dbReference type="Pfam" id="PF01182">
    <property type="entry name" value="Glucosamine_iso"/>
    <property type="match status" value="1"/>
</dbReference>
<name>A0A7D9D3W5_9GAMM</name>
<dbReference type="EC" id="3.1.1.31" evidence="5 7"/>
<gene>
    <name evidence="7" type="primary">pgl</name>
    <name evidence="9" type="ORF">JTBB02_V1_10035</name>
</gene>
<evidence type="ECO:0000256" key="1">
    <source>
        <dbReference type="ARBA" id="ARBA00000832"/>
    </source>
</evidence>
<accession>A0A7D9D3W5</accession>
<comment type="similarity">
    <text evidence="4 7">Belongs to the glucosamine/galactosamine-6-phosphate isomerase family. 6-phosphogluconolactonase subfamily.</text>
</comment>
<proteinExistence type="inferred from homology"/>
<dbReference type="GO" id="GO:0005975">
    <property type="term" value="P:carbohydrate metabolic process"/>
    <property type="evidence" value="ECO:0007669"/>
    <property type="project" value="UniProtKB-UniRule"/>
</dbReference>
<comment type="function">
    <text evidence="2 7">Hydrolysis of 6-phosphogluconolactone to 6-phosphogluconate.</text>
</comment>
<evidence type="ECO:0000256" key="2">
    <source>
        <dbReference type="ARBA" id="ARBA00002681"/>
    </source>
</evidence>
<evidence type="ECO:0000256" key="5">
    <source>
        <dbReference type="ARBA" id="ARBA00013198"/>
    </source>
</evidence>
<protein>
    <recommendedName>
        <fullName evidence="6 7">6-phosphogluconolactonase</fullName>
        <shortName evidence="7">6PGL</shortName>
        <ecNumber evidence="5 7">3.1.1.31</ecNumber>
    </recommendedName>
</protein>
<dbReference type="PANTHER" id="PTHR11054">
    <property type="entry name" value="6-PHOSPHOGLUCONOLACTONASE"/>
    <property type="match status" value="1"/>
</dbReference>
<evidence type="ECO:0000256" key="3">
    <source>
        <dbReference type="ARBA" id="ARBA00004961"/>
    </source>
</evidence>
<evidence type="ECO:0000256" key="6">
    <source>
        <dbReference type="ARBA" id="ARBA00020337"/>
    </source>
</evidence>
<evidence type="ECO:0000259" key="8">
    <source>
        <dbReference type="Pfam" id="PF01182"/>
    </source>
</evidence>
<dbReference type="Gene3D" id="3.40.50.1360">
    <property type="match status" value="1"/>
</dbReference>
<comment type="catalytic activity">
    <reaction evidence="1 7">
        <text>6-phospho-D-glucono-1,5-lactone + H2O = 6-phospho-D-gluconate + H(+)</text>
        <dbReference type="Rhea" id="RHEA:12556"/>
        <dbReference type="ChEBI" id="CHEBI:15377"/>
        <dbReference type="ChEBI" id="CHEBI:15378"/>
        <dbReference type="ChEBI" id="CHEBI:57955"/>
        <dbReference type="ChEBI" id="CHEBI:58759"/>
        <dbReference type="EC" id="3.1.1.31"/>
    </reaction>
</comment>
<dbReference type="InterPro" id="IPR037171">
    <property type="entry name" value="NagB/RpiA_transferase-like"/>
</dbReference>